<reference evidence="1 2" key="1">
    <citation type="submission" date="2017-08" db="EMBL/GenBank/DDBJ databases">
        <title>The Vibrio qinghaiensis sp.-Q67 is a luminous bacteria isolated firstly from Qinghai lake, Qinghai province, China, which has been proved to be very sensitive to detect environmental and food pollutants. Therefore, complete genome analysis of V. qinghaiensis sp.-Q67 highlights the potential application of this strain on detection of hazards in the contaminated environments.</title>
        <authorList>
            <person name="Gong L."/>
        </authorList>
    </citation>
    <scope>NUCLEOTIDE SEQUENCE [LARGE SCALE GENOMIC DNA]</scope>
    <source>
        <strain evidence="1 2">Q67</strain>
    </source>
</reference>
<protein>
    <submittedName>
        <fullName evidence="1">Uncharacterized protein</fullName>
    </submittedName>
</protein>
<sequence>MAVLVQNCSSEFTVCFLSSAVRCQPLSRALAEVKKNHKIKRLFFLVRGSSFTPESQHFSMYLASGTVREVFELTEAFLREVMCLFISLVWLLWF</sequence>
<dbReference type="AlphaFoldDB" id="A0A223N306"/>
<dbReference type="Proteomes" id="UP000215148">
    <property type="component" value="Chromosome 2"/>
</dbReference>
<proteinExistence type="predicted"/>
<evidence type="ECO:0000313" key="1">
    <source>
        <dbReference type="EMBL" id="ASU24139.1"/>
    </source>
</evidence>
<accession>A0A223N306</accession>
<evidence type="ECO:0000313" key="2">
    <source>
        <dbReference type="Proteomes" id="UP000215148"/>
    </source>
</evidence>
<organism evidence="1 2">
    <name type="scientific">Vibrio qinghaiensis</name>
    <dbReference type="NCBI Taxonomy" id="2025808"/>
    <lineage>
        <taxon>Bacteria</taxon>
        <taxon>Pseudomonadati</taxon>
        <taxon>Pseudomonadota</taxon>
        <taxon>Gammaproteobacteria</taxon>
        <taxon>Vibrionales</taxon>
        <taxon>Vibrionaceae</taxon>
        <taxon>Vibrio</taxon>
    </lineage>
</organism>
<dbReference type="EMBL" id="CP022742">
    <property type="protein sequence ID" value="ASU24139.1"/>
    <property type="molecule type" value="Genomic_DNA"/>
</dbReference>
<gene>
    <name evidence="1" type="ORF">CCZ37_16680</name>
</gene>
<name>A0A223N306_9VIBR</name>
<keyword evidence="2" id="KW-1185">Reference proteome</keyword>
<dbReference type="KEGG" id="vqi:CCZ37_16680"/>